<dbReference type="GO" id="GO:0016702">
    <property type="term" value="F:oxidoreductase activity, acting on single donors with incorporation of molecular oxygen, incorporation of two atoms of oxygen"/>
    <property type="evidence" value="ECO:0007669"/>
    <property type="project" value="TreeGrafter"/>
</dbReference>
<protein>
    <submittedName>
        <fullName evidence="6">Heme peroxidase</fullName>
    </submittedName>
</protein>
<organism evidence="6 7">
    <name type="scientific">Streptomyces diastatochromogenes</name>
    <dbReference type="NCBI Taxonomy" id="42236"/>
    <lineage>
        <taxon>Bacteria</taxon>
        <taxon>Bacillati</taxon>
        <taxon>Actinomycetota</taxon>
        <taxon>Actinomycetes</taxon>
        <taxon>Kitasatosporales</taxon>
        <taxon>Streptomycetaceae</taxon>
        <taxon>Streptomyces</taxon>
    </lineage>
</organism>
<evidence type="ECO:0000313" key="7">
    <source>
        <dbReference type="Proteomes" id="UP000215483"/>
    </source>
</evidence>
<gene>
    <name evidence="6" type="ORF">BEK98_32305</name>
</gene>
<dbReference type="GO" id="GO:0046872">
    <property type="term" value="F:metal ion binding"/>
    <property type="evidence" value="ECO:0007669"/>
    <property type="project" value="UniProtKB-KW"/>
</dbReference>
<dbReference type="GO" id="GO:0004666">
    <property type="term" value="F:prostaglandin-endoperoxide synthase activity"/>
    <property type="evidence" value="ECO:0007669"/>
    <property type="project" value="TreeGrafter"/>
</dbReference>
<evidence type="ECO:0000256" key="4">
    <source>
        <dbReference type="ARBA" id="ARBA00023004"/>
    </source>
</evidence>
<dbReference type="InterPro" id="IPR050783">
    <property type="entry name" value="Oxylipin_biosynth_metab"/>
</dbReference>
<dbReference type="GO" id="GO:0004601">
    <property type="term" value="F:peroxidase activity"/>
    <property type="evidence" value="ECO:0007669"/>
    <property type="project" value="UniProtKB-KW"/>
</dbReference>
<comment type="caution">
    <text evidence="6">The sequence shown here is derived from an EMBL/GenBank/DDBJ whole genome shotgun (WGS) entry which is preliminary data.</text>
</comment>
<dbReference type="Gene3D" id="1.10.640.10">
    <property type="entry name" value="Haem peroxidase domain superfamily, animal type"/>
    <property type="match status" value="1"/>
</dbReference>
<reference evidence="6 7" key="1">
    <citation type="submission" date="2016-07" db="EMBL/GenBank/DDBJ databases">
        <title>Draft genome of Streptomyces diastatochromogenes.</title>
        <authorList>
            <person name="Podduturi R."/>
            <person name="Lukassen M.B."/>
            <person name="Clausen N."/>
            <person name="Nielsen J.L."/>
            <person name="Jorgensen N.O."/>
        </authorList>
    </citation>
    <scope>NUCLEOTIDE SEQUENCE [LARGE SCALE GENOMIC DNA]</scope>
    <source>
        <strain evidence="6 7">DSM 40608</strain>
    </source>
</reference>
<dbReference type="PRINTS" id="PR00457">
    <property type="entry name" value="ANPEROXIDASE"/>
</dbReference>
<dbReference type="PANTHER" id="PTHR11903">
    <property type="entry name" value="PROSTAGLANDIN G/H SYNTHASE"/>
    <property type="match status" value="1"/>
</dbReference>
<evidence type="ECO:0000256" key="1">
    <source>
        <dbReference type="ARBA" id="ARBA00022723"/>
    </source>
</evidence>
<keyword evidence="2" id="KW-0223">Dioxygenase</keyword>
<dbReference type="InterPro" id="IPR010255">
    <property type="entry name" value="Haem_peroxidase_sf"/>
</dbReference>
<keyword evidence="3" id="KW-0560">Oxidoreductase</keyword>
<accession>A0A233S5Z3</accession>
<keyword evidence="6" id="KW-0575">Peroxidase</keyword>
<proteinExistence type="predicted"/>
<sequence length="539" mass="61389">MTATSRAPETRTVPWTGARDRSRDGWRNRFETHLLTHYGPMWQTSRRSRWLHRRLNSTLTDLAVLKAPPRPDPLSTKSPYTSWDSLTDRSWVGRHLPPVAGPRRDLPSPERVTELFRRDGETRYCSRSSALLPAFAQWFTDGFLRGHAATGDPRRTDSPHTLDMSQLYGDREEVTACLRTFEGGRMKSRLVGGAEFPPRLCEGGRIRDEFRAIRPVRFDEVPEELRDTLFACGGDRAHAHIGPMAMNVLFLREHNRVAGVLAAAHHDWDDERLFQTTRNTLIVLMIRVMLEEYINHITPYHFDFVLDPVRTDRGVWHRQNWATIEFSLVYRWHSLVPSTYRIGGRDVPLAHTIANGRIVLDRGLGPLFEDLSRQQAGLSGLFNTDEVLLPIETRSVAVGRELRLAPYNDYRAYYGFPRITDPRQISGDPRVQEALLDVYGSVDAIDLFVGLFAEEPEPGAIFGRLLERIISVDAFSEALNNPLLAPRLFGPSTFSPEGLRIVRETRSFSDLVHRNLPEDKGRYFVSLGRSAADTRATAL</sequence>
<evidence type="ECO:0000313" key="6">
    <source>
        <dbReference type="EMBL" id="OXY90999.1"/>
    </source>
</evidence>
<dbReference type="PANTHER" id="PTHR11903:SF39">
    <property type="entry name" value="PROSTAGLANDIN G_H SYNTHASE 2-LIKE"/>
    <property type="match status" value="1"/>
</dbReference>
<evidence type="ECO:0000256" key="2">
    <source>
        <dbReference type="ARBA" id="ARBA00022964"/>
    </source>
</evidence>
<dbReference type="OrthoDB" id="9765610at2"/>
<dbReference type="Proteomes" id="UP000215483">
    <property type="component" value="Unassembled WGS sequence"/>
</dbReference>
<keyword evidence="1" id="KW-0479">Metal-binding</keyword>
<dbReference type="GO" id="GO:0005737">
    <property type="term" value="C:cytoplasm"/>
    <property type="evidence" value="ECO:0007669"/>
    <property type="project" value="TreeGrafter"/>
</dbReference>
<dbReference type="EMBL" id="MCGQ01000033">
    <property type="protein sequence ID" value="OXY90999.1"/>
    <property type="molecule type" value="Genomic_DNA"/>
</dbReference>
<keyword evidence="7" id="KW-1185">Reference proteome</keyword>
<keyword evidence="4" id="KW-0408">Iron</keyword>
<dbReference type="PROSITE" id="PS50292">
    <property type="entry name" value="PEROXIDASE_3"/>
    <property type="match status" value="1"/>
</dbReference>
<dbReference type="GO" id="GO:0020037">
    <property type="term" value="F:heme binding"/>
    <property type="evidence" value="ECO:0007669"/>
    <property type="project" value="InterPro"/>
</dbReference>
<dbReference type="RefSeq" id="WP_094220411.1">
    <property type="nucleotide sequence ID" value="NZ_MCGQ01000033.1"/>
</dbReference>
<dbReference type="GO" id="GO:0006979">
    <property type="term" value="P:response to oxidative stress"/>
    <property type="evidence" value="ECO:0007669"/>
    <property type="project" value="InterPro"/>
</dbReference>
<dbReference type="Pfam" id="PF03098">
    <property type="entry name" value="An_peroxidase"/>
    <property type="match status" value="1"/>
</dbReference>
<dbReference type="SUPFAM" id="SSF48113">
    <property type="entry name" value="Heme-dependent peroxidases"/>
    <property type="match status" value="1"/>
</dbReference>
<dbReference type="InterPro" id="IPR037120">
    <property type="entry name" value="Haem_peroxidase_sf_animal"/>
</dbReference>
<dbReference type="InterPro" id="IPR019791">
    <property type="entry name" value="Haem_peroxidase_animal"/>
</dbReference>
<feature type="region of interest" description="Disordered" evidence="5">
    <location>
        <begin position="1"/>
        <end position="21"/>
    </location>
</feature>
<evidence type="ECO:0000256" key="3">
    <source>
        <dbReference type="ARBA" id="ARBA00023002"/>
    </source>
</evidence>
<evidence type="ECO:0000256" key="5">
    <source>
        <dbReference type="SAM" id="MobiDB-lite"/>
    </source>
</evidence>
<dbReference type="AlphaFoldDB" id="A0A233S5Z3"/>
<name>A0A233S5Z3_STRDA</name>
<dbReference type="GO" id="GO:0006631">
    <property type="term" value="P:fatty acid metabolic process"/>
    <property type="evidence" value="ECO:0007669"/>
    <property type="project" value="UniProtKB-ARBA"/>
</dbReference>